<protein>
    <submittedName>
        <fullName evidence="2">Putative Storkhead-box protein</fullName>
    </submittedName>
</protein>
<dbReference type="InterPro" id="IPR019391">
    <property type="entry name" value="Storkhead-box_WHD"/>
</dbReference>
<dbReference type="EMBL" id="LRGB01007904">
    <property type="protein sequence ID" value="KZS00998.1"/>
    <property type="molecule type" value="Genomic_DNA"/>
</dbReference>
<dbReference type="InterPro" id="IPR040126">
    <property type="entry name" value="STOX1/2"/>
</dbReference>
<accession>A0A164I8L9</accession>
<dbReference type="GO" id="GO:0005737">
    <property type="term" value="C:cytoplasm"/>
    <property type="evidence" value="ECO:0007669"/>
    <property type="project" value="TreeGrafter"/>
</dbReference>
<dbReference type="OrthoDB" id="10020110at2759"/>
<proteinExistence type="predicted"/>
<comment type="caution">
    <text evidence="2">The sequence shown here is derived from an EMBL/GenBank/DDBJ whole genome shotgun (WGS) entry which is preliminary data.</text>
</comment>
<sequence>MEDATASTGVTDRRLFWKITKLLILSFHHQLSGDVDGCAVQPISQSQFTPLPEALCWVIWELNLAERSTALDDVTAALGNAFPDLVPPSNKVVYDTLGKLIRERKYIFHWVMKHFSVMRLIQFEKKNNNNKIDIEPWWKKHIPWTR</sequence>
<organism evidence="2 3">
    <name type="scientific">Daphnia magna</name>
    <dbReference type="NCBI Taxonomy" id="35525"/>
    <lineage>
        <taxon>Eukaryota</taxon>
        <taxon>Metazoa</taxon>
        <taxon>Ecdysozoa</taxon>
        <taxon>Arthropoda</taxon>
        <taxon>Crustacea</taxon>
        <taxon>Branchiopoda</taxon>
        <taxon>Diplostraca</taxon>
        <taxon>Cladocera</taxon>
        <taxon>Anomopoda</taxon>
        <taxon>Daphniidae</taxon>
        <taxon>Daphnia</taxon>
    </lineage>
</organism>
<gene>
    <name evidence="2" type="ORF">APZ42_002482</name>
</gene>
<dbReference type="PANTHER" id="PTHR22437">
    <property type="entry name" value="WINGED HELIX DOMAIN-CONTAINING PROTEIN"/>
    <property type="match status" value="1"/>
</dbReference>
<dbReference type="GO" id="GO:0006357">
    <property type="term" value="P:regulation of transcription by RNA polymerase II"/>
    <property type="evidence" value="ECO:0007669"/>
    <property type="project" value="InterPro"/>
</dbReference>
<keyword evidence="3" id="KW-1185">Reference proteome</keyword>
<dbReference type="AlphaFoldDB" id="A0A164I8L9"/>
<name>A0A164I8L9_9CRUS</name>
<evidence type="ECO:0000313" key="2">
    <source>
        <dbReference type="EMBL" id="KZS00998.1"/>
    </source>
</evidence>
<dbReference type="PANTHER" id="PTHR22437:SF0">
    <property type="entry name" value="FI21431P1"/>
    <property type="match status" value="1"/>
</dbReference>
<reference evidence="2 3" key="1">
    <citation type="submission" date="2016-03" db="EMBL/GenBank/DDBJ databases">
        <title>EvidentialGene: Evidence-directed Construction of Genes on Genomes.</title>
        <authorList>
            <person name="Gilbert D.G."/>
            <person name="Choi J.-H."/>
            <person name="Mockaitis K."/>
            <person name="Colbourne J."/>
            <person name="Pfrender M."/>
        </authorList>
    </citation>
    <scope>NUCLEOTIDE SEQUENCE [LARGE SCALE GENOMIC DNA]</scope>
    <source>
        <strain evidence="2 3">Xinb3</strain>
        <tissue evidence="2">Complete organism</tissue>
    </source>
</reference>
<evidence type="ECO:0000259" key="1">
    <source>
        <dbReference type="Pfam" id="PF10264"/>
    </source>
</evidence>
<evidence type="ECO:0000313" key="3">
    <source>
        <dbReference type="Proteomes" id="UP000076858"/>
    </source>
</evidence>
<dbReference type="Pfam" id="PF10264">
    <property type="entry name" value="WHD_Storkhead"/>
    <property type="match status" value="1"/>
</dbReference>
<dbReference type="GO" id="GO:0000977">
    <property type="term" value="F:RNA polymerase II transcription regulatory region sequence-specific DNA binding"/>
    <property type="evidence" value="ECO:0007669"/>
    <property type="project" value="TreeGrafter"/>
</dbReference>
<feature type="domain" description="Winged helix Storkhead-box1" evidence="1">
    <location>
        <begin position="40"/>
        <end position="115"/>
    </location>
</feature>
<dbReference type="GO" id="GO:0005634">
    <property type="term" value="C:nucleus"/>
    <property type="evidence" value="ECO:0007669"/>
    <property type="project" value="TreeGrafter"/>
</dbReference>
<dbReference type="Proteomes" id="UP000076858">
    <property type="component" value="Unassembled WGS sequence"/>
</dbReference>